<sequence length="354" mass="38831">MKAHLSLRIVCTLAVLHLGTLGRCLGFGPEALNGFAVIVVVELILRVVVQTYRQETVIDVALAFLKVDGGALLHSLAHLLLAMIHCIPPYYPSPGHETRSCHDNDLMCLYYVVFVGRTLVLRTLSWIARDQTDRFTDAQHKGFKKWAELEQWWRVQCSAHHQGACPKFEAVNFTLDPPSNTHPSTPACNHVPAAPVDSCTTMFAPVCAAKDPTIRVRPMAVGLPFAALPQPKREEGEGSLKREDTEPSLHLNLTSMGHARGTALVAAHVTHQASPPLPASVRPSVLVTPAPANSATERGPRYYGIRGVSVFYHTHAVAATSLQLAEPHIMVSRNVEKLERWMFGKPFKGEDAEA</sequence>
<protein>
    <submittedName>
        <fullName evidence="1">Uncharacterized protein</fullName>
    </submittedName>
</protein>
<dbReference type="AlphaFoldDB" id="A0AAD7ADW7"/>
<name>A0AAD7ADW7_9AGAR</name>
<gene>
    <name evidence="1" type="ORF">DFH08DRAFT_803899</name>
</gene>
<comment type="caution">
    <text evidence="1">The sequence shown here is derived from an EMBL/GenBank/DDBJ whole genome shotgun (WGS) entry which is preliminary data.</text>
</comment>
<organism evidence="1 2">
    <name type="scientific">Mycena albidolilacea</name>
    <dbReference type="NCBI Taxonomy" id="1033008"/>
    <lineage>
        <taxon>Eukaryota</taxon>
        <taxon>Fungi</taxon>
        <taxon>Dikarya</taxon>
        <taxon>Basidiomycota</taxon>
        <taxon>Agaricomycotina</taxon>
        <taxon>Agaricomycetes</taxon>
        <taxon>Agaricomycetidae</taxon>
        <taxon>Agaricales</taxon>
        <taxon>Marasmiineae</taxon>
        <taxon>Mycenaceae</taxon>
        <taxon>Mycena</taxon>
    </lineage>
</organism>
<dbReference type="EMBL" id="JARIHO010000009">
    <property type="protein sequence ID" value="KAJ7355975.1"/>
    <property type="molecule type" value="Genomic_DNA"/>
</dbReference>
<proteinExistence type="predicted"/>
<accession>A0AAD7ADW7</accession>
<reference evidence="1" key="1">
    <citation type="submission" date="2023-03" db="EMBL/GenBank/DDBJ databases">
        <title>Massive genome expansion in bonnet fungi (Mycena s.s.) driven by repeated elements and novel gene families across ecological guilds.</title>
        <authorList>
            <consortium name="Lawrence Berkeley National Laboratory"/>
            <person name="Harder C.B."/>
            <person name="Miyauchi S."/>
            <person name="Viragh M."/>
            <person name="Kuo A."/>
            <person name="Thoen E."/>
            <person name="Andreopoulos B."/>
            <person name="Lu D."/>
            <person name="Skrede I."/>
            <person name="Drula E."/>
            <person name="Henrissat B."/>
            <person name="Morin E."/>
            <person name="Kohler A."/>
            <person name="Barry K."/>
            <person name="LaButti K."/>
            <person name="Morin E."/>
            <person name="Salamov A."/>
            <person name="Lipzen A."/>
            <person name="Mereny Z."/>
            <person name="Hegedus B."/>
            <person name="Baldrian P."/>
            <person name="Stursova M."/>
            <person name="Weitz H."/>
            <person name="Taylor A."/>
            <person name="Grigoriev I.V."/>
            <person name="Nagy L.G."/>
            <person name="Martin F."/>
            <person name="Kauserud H."/>
        </authorList>
    </citation>
    <scope>NUCLEOTIDE SEQUENCE</scope>
    <source>
        <strain evidence="1">CBHHK002</strain>
    </source>
</reference>
<dbReference type="Proteomes" id="UP001218218">
    <property type="component" value="Unassembled WGS sequence"/>
</dbReference>
<evidence type="ECO:0000313" key="1">
    <source>
        <dbReference type="EMBL" id="KAJ7355975.1"/>
    </source>
</evidence>
<keyword evidence="2" id="KW-1185">Reference proteome</keyword>
<evidence type="ECO:0000313" key="2">
    <source>
        <dbReference type="Proteomes" id="UP001218218"/>
    </source>
</evidence>